<dbReference type="Proteomes" id="UP001221142">
    <property type="component" value="Unassembled WGS sequence"/>
</dbReference>
<gene>
    <name evidence="3" type="ORF">FB45DRAFT_1134338</name>
</gene>
<keyword evidence="2" id="KW-0472">Membrane</keyword>
<sequence>MRRLFLSHFRLRLLLRIHIHDFIHFILPLPYLPSFYLSLLFLSSRLCHYSMNLMLTPLYSSRMLVDAFPACGPGVFVATDGTLYQTEVYAASHWPAALASLQHQHASASSAHGHLSPASSHEHGSTSLRRLSHMLYTFPQSGDGLFYLDPHHARPPVPLRPYVPSSSTSTPAHAPSTFTTHDLTRNGPHAPDTRHSLSPEVYARGGSMSPEYAYGRGGSMSPEGGCTMDEEEG</sequence>
<name>A0AAD7C5G0_9AGAR</name>
<reference evidence="3" key="1">
    <citation type="submission" date="2023-03" db="EMBL/GenBank/DDBJ databases">
        <title>Massive genome expansion in bonnet fungi (Mycena s.s.) driven by repeated elements and novel gene families across ecological guilds.</title>
        <authorList>
            <consortium name="Lawrence Berkeley National Laboratory"/>
            <person name="Harder C.B."/>
            <person name="Miyauchi S."/>
            <person name="Viragh M."/>
            <person name="Kuo A."/>
            <person name="Thoen E."/>
            <person name="Andreopoulos B."/>
            <person name="Lu D."/>
            <person name="Skrede I."/>
            <person name="Drula E."/>
            <person name="Henrissat B."/>
            <person name="Morin E."/>
            <person name="Kohler A."/>
            <person name="Barry K."/>
            <person name="LaButti K."/>
            <person name="Morin E."/>
            <person name="Salamov A."/>
            <person name="Lipzen A."/>
            <person name="Mereny Z."/>
            <person name="Hegedus B."/>
            <person name="Baldrian P."/>
            <person name="Stursova M."/>
            <person name="Weitz H."/>
            <person name="Taylor A."/>
            <person name="Grigoriev I.V."/>
            <person name="Nagy L.G."/>
            <person name="Martin F."/>
            <person name="Kauserud H."/>
        </authorList>
    </citation>
    <scope>NUCLEOTIDE SEQUENCE</scope>
    <source>
        <strain evidence="3">9284</strain>
    </source>
</reference>
<protein>
    <submittedName>
        <fullName evidence="3">Uncharacterized protein</fullName>
    </submittedName>
</protein>
<evidence type="ECO:0000256" key="1">
    <source>
        <dbReference type="SAM" id="MobiDB-lite"/>
    </source>
</evidence>
<evidence type="ECO:0000313" key="4">
    <source>
        <dbReference type="Proteomes" id="UP001221142"/>
    </source>
</evidence>
<dbReference type="EMBL" id="JARKIF010000005">
    <property type="protein sequence ID" value="KAJ7639154.1"/>
    <property type="molecule type" value="Genomic_DNA"/>
</dbReference>
<proteinExistence type="predicted"/>
<evidence type="ECO:0000256" key="2">
    <source>
        <dbReference type="SAM" id="Phobius"/>
    </source>
</evidence>
<dbReference type="AlphaFoldDB" id="A0AAD7C5G0"/>
<keyword evidence="2" id="KW-0812">Transmembrane</keyword>
<organism evidence="3 4">
    <name type="scientific">Roridomyces roridus</name>
    <dbReference type="NCBI Taxonomy" id="1738132"/>
    <lineage>
        <taxon>Eukaryota</taxon>
        <taxon>Fungi</taxon>
        <taxon>Dikarya</taxon>
        <taxon>Basidiomycota</taxon>
        <taxon>Agaricomycotina</taxon>
        <taxon>Agaricomycetes</taxon>
        <taxon>Agaricomycetidae</taxon>
        <taxon>Agaricales</taxon>
        <taxon>Marasmiineae</taxon>
        <taxon>Mycenaceae</taxon>
        <taxon>Roridomyces</taxon>
    </lineage>
</organism>
<feature type="region of interest" description="Disordered" evidence="1">
    <location>
        <begin position="161"/>
        <end position="233"/>
    </location>
</feature>
<evidence type="ECO:0000313" key="3">
    <source>
        <dbReference type="EMBL" id="KAJ7639154.1"/>
    </source>
</evidence>
<feature type="transmembrane region" description="Helical" evidence="2">
    <location>
        <begin position="21"/>
        <end position="42"/>
    </location>
</feature>
<keyword evidence="4" id="KW-1185">Reference proteome</keyword>
<comment type="caution">
    <text evidence="3">The sequence shown here is derived from an EMBL/GenBank/DDBJ whole genome shotgun (WGS) entry which is preliminary data.</text>
</comment>
<feature type="compositionally biased region" description="Low complexity" evidence="1">
    <location>
        <begin position="164"/>
        <end position="181"/>
    </location>
</feature>
<accession>A0AAD7C5G0</accession>
<keyword evidence="2" id="KW-1133">Transmembrane helix</keyword>